<dbReference type="InterPro" id="IPR036866">
    <property type="entry name" value="RibonucZ/Hydroxyglut_hydro"/>
</dbReference>
<organism evidence="1 2">
    <name type="scientific">Alloyangia pacifica</name>
    <dbReference type="NCBI Taxonomy" id="311180"/>
    <lineage>
        <taxon>Bacteria</taxon>
        <taxon>Pseudomonadati</taxon>
        <taxon>Pseudomonadota</taxon>
        <taxon>Alphaproteobacteria</taxon>
        <taxon>Rhodobacterales</taxon>
        <taxon>Roseobacteraceae</taxon>
        <taxon>Alloyangia</taxon>
    </lineage>
</organism>
<dbReference type="EMBL" id="FOZW01000017">
    <property type="protein sequence ID" value="SFT23063.1"/>
    <property type="molecule type" value="Genomic_DNA"/>
</dbReference>
<evidence type="ECO:0000313" key="2">
    <source>
        <dbReference type="Proteomes" id="UP000199392"/>
    </source>
</evidence>
<dbReference type="RefSeq" id="WP_092430106.1">
    <property type="nucleotide sequence ID" value="NZ_FNCL01000017.1"/>
</dbReference>
<accession>A0A1I6WAP2</accession>
<protein>
    <submittedName>
        <fullName evidence="1">Putative mRNA 3-end processing factor</fullName>
    </submittedName>
</protein>
<gene>
    <name evidence="1" type="ORF">SAMN04488050_11733</name>
</gene>
<dbReference type="PANTHER" id="PTHR11203:SF49">
    <property type="entry name" value="BLL1145 PROTEIN"/>
    <property type="match status" value="1"/>
</dbReference>
<dbReference type="Proteomes" id="UP000199392">
    <property type="component" value="Unassembled WGS sequence"/>
</dbReference>
<dbReference type="InterPro" id="IPR026360">
    <property type="entry name" value="Xnuc_lig_assoc"/>
</dbReference>
<dbReference type="PANTHER" id="PTHR11203">
    <property type="entry name" value="CLEAVAGE AND POLYADENYLATION SPECIFICITY FACTOR FAMILY MEMBER"/>
    <property type="match status" value="1"/>
</dbReference>
<evidence type="ECO:0000313" key="1">
    <source>
        <dbReference type="EMBL" id="SFT23063.1"/>
    </source>
</evidence>
<proteinExistence type="predicted"/>
<dbReference type="OrthoDB" id="9803916at2"/>
<dbReference type="NCBIfam" id="TIGR04122">
    <property type="entry name" value="Xnuc_lig_assoc"/>
    <property type="match status" value="1"/>
</dbReference>
<sequence length="338" mass="36789">MADPVLSFTERGIYCPAADVYIDPWRPVPRALITHAHSDHARPGHGAYLATPVTAAMICHRLGVEVETQPYGEPRRIGGATISFHPAGHVPGSAQVRVEVGGEVWVVSGDYKLENDGLSEPFEPVRCHAFITECTFGLPVFRWQPQAEIAAEINAWWRANREAGRASLLGAYSLGKAQRLISMLDPEIGPILTHGAVEGSNAVLREIGAFDRETVPVTPDYDRKAHPAPMVIAPPSAFGTSWARKFGPAQTGFASGWMRLRGVRRRRGVQRGFVISDHADWPALLRAIKDTGAENIYPTHGYVDIFAQYLRSEGYAATPVPTEFGGDEDATEQSGDAA</sequence>
<reference evidence="2" key="1">
    <citation type="submission" date="2016-10" db="EMBL/GenBank/DDBJ databases">
        <authorList>
            <person name="Varghese N."/>
            <person name="Submissions S."/>
        </authorList>
    </citation>
    <scope>NUCLEOTIDE SEQUENCE [LARGE SCALE GENOMIC DNA]</scope>
    <source>
        <strain evidence="2">DSM 26894</strain>
    </source>
</reference>
<dbReference type="AlphaFoldDB" id="A0A1I6WAP2"/>
<dbReference type="GO" id="GO:0004521">
    <property type="term" value="F:RNA endonuclease activity"/>
    <property type="evidence" value="ECO:0007669"/>
    <property type="project" value="TreeGrafter"/>
</dbReference>
<dbReference type="SUPFAM" id="SSF56281">
    <property type="entry name" value="Metallo-hydrolase/oxidoreductase"/>
    <property type="match status" value="1"/>
</dbReference>
<dbReference type="STRING" id="311180.SAMN04488050_11733"/>
<name>A0A1I6WAP2_9RHOB</name>
<dbReference type="Gene3D" id="3.60.15.10">
    <property type="entry name" value="Ribonuclease Z/Hydroxyacylglutathione hydrolase-like"/>
    <property type="match status" value="1"/>
</dbReference>
<dbReference type="InterPro" id="IPR050698">
    <property type="entry name" value="MBL"/>
</dbReference>
<keyword evidence="2" id="KW-1185">Reference proteome</keyword>